<dbReference type="GO" id="GO:0005634">
    <property type="term" value="C:nucleus"/>
    <property type="evidence" value="ECO:0007669"/>
    <property type="project" value="UniProtKB-UniRule"/>
</dbReference>
<dbReference type="KEGG" id="mbr:MONBRDRAFT_34324"/>
<comment type="subcellular location">
    <subcellularLocation>
        <location evidence="1">Nucleus</location>
    </subcellularLocation>
</comment>
<dbReference type="FunCoup" id="A9VAY7">
    <property type="interactions" value="1322"/>
</dbReference>
<dbReference type="PANTHER" id="PTHR48112">
    <property type="entry name" value="HIGH MOBILITY GROUP PROTEIN DSP1"/>
    <property type="match status" value="1"/>
</dbReference>
<dbReference type="PROSITE" id="PS50118">
    <property type="entry name" value="HMG_BOX_2"/>
    <property type="match status" value="2"/>
</dbReference>
<dbReference type="AlphaFoldDB" id="A9VAY7"/>
<evidence type="ECO:0000256" key="4">
    <source>
        <dbReference type="PROSITE-ProRule" id="PRU00267"/>
    </source>
</evidence>
<dbReference type="PRINTS" id="PR00886">
    <property type="entry name" value="HIGHMOBLTY12"/>
</dbReference>
<dbReference type="STRING" id="81824.A9VAY7"/>
<dbReference type="InterPro" id="IPR009071">
    <property type="entry name" value="HMG_box_dom"/>
</dbReference>
<organism evidence="7 8">
    <name type="scientific">Monosiga brevicollis</name>
    <name type="common">Choanoflagellate</name>
    <dbReference type="NCBI Taxonomy" id="81824"/>
    <lineage>
        <taxon>Eukaryota</taxon>
        <taxon>Choanoflagellata</taxon>
        <taxon>Craspedida</taxon>
        <taxon>Salpingoecidae</taxon>
        <taxon>Monosiga</taxon>
    </lineage>
</organism>
<dbReference type="RefSeq" id="XP_001749867.1">
    <property type="nucleotide sequence ID" value="XM_001749815.1"/>
</dbReference>
<accession>A9VAY7</accession>
<dbReference type="SMART" id="SM00398">
    <property type="entry name" value="HMG"/>
    <property type="match status" value="2"/>
</dbReference>
<dbReference type="InterPro" id="IPR036910">
    <property type="entry name" value="HMG_box_dom_sf"/>
</dbReference>
<dbReference type="GO" id="GO:0003677">
    <property type="term" value="F:DNA binding"/>
    <property type="evidence" value="ECO:0007669"/>
    <property type="project" value="UniProtKB-UniRule"/>
</dbReference>
<feature type="domain" description="HMG box" evidence="6">
    <location>
        <begin position="38"/>
        <end position="106"/>
    </location>
</feature>
<dbReference type="Pfam" id="PF00505">
    <property type="entry name" value="HMG_box"/>
    <property type="match status" value="2"/>
</dbReference>
<dbReference type="Gene3D" id="1.10.30.10">
    <property type="entry name" value="High mobility group box domain"/>
    <property type="match status" value="2"/>
</dbReference>
<dbReference type="InterPro" id="IPR050342">
    <property type="entry name" value="HMGB"/>
</dbReference>
<feature type="domain" description="HMG box" evidence="6">
    <location>
        <begin position="126"/>
        <end position="194"/>
    </location>
</feature>
<dbReference type="PANTHER" id="PTHR48112:SF32">
    <property type="entry name" value="HIGH MOBILITY GROUP PROTEIN B3"/>
    <property type="match status" value="1"/>
</dbReference>
<reference evidence="7 8" key="1">
    <citation type="journal article" date="2008" name="Nature">
        <title>The genome of the choanoflagellate Monosiga brevicollis and the origin of metazoans.</title>
        <authorList>
            <consortium name="JGI Sequencing"/>
            <person name="King N."/>
            <person name="Westbrook M.J."/>
            <person name="Young S.L."/>
            <person name="Kuo A."/>
            <person name="Abedin M."/>
            <person name="Chapman J."/>
            <person name="Fairclough S."/>
            <person name="Hellsten U."/>
            <person name="Isogai Y."/>
            <person name="Letunic I."/>
            <person name="Marr M."/>
            <person name="Pincus D."/>
            <person name="Putnam N."/>
            <person name="Rokas A."/>
            <person name="Wright K.J."/>
            <person name="Zuzow R."/>
            <person name="Dirks W."/>
            <person name="Good M."/>
            <person name="Goodstein D."/>
            <person name="Lemons D."/>
            <person name="Li W."/>
            <person name="Lyons J.B."/>
            <person name="Morris A."/>
            <person name="Nichols S."/>
            <person name="Richter D.J."/>
            <person name="Salamov A."/>
            <person name="Bork P."/>
            <person name="Lim W.A."/>
            <person name="Manning G."/>
            <person name="Miller W.T."/>
            <person name="McGinnis W."/>
            <person name="Shapiro H."/>
            <person name="Tjian R."/>
            <person name="Grigoriev I.V."/>
            <person name="Rokhsar D."/>
        </authorList>
    </citation>
    <scope>NUCLEOTIDE SEQUENCE [LARGE SCALE GENOMIC DNA]</scope>
    <source>
        <strain evidence="8">MX1 / ATCC 50154</strain>
    </source>
</reference>
<feature type="DNA-binding region" description="HMG box" evidence="4">
    <location>
        <begin position="126"/>
        <end position="194"/>
    </location>
</feature>
<name>A9VAY7_MONBE</name>
<keyword evidence="3 4" id="KW-0539">Nucleus</keyword>
<keyword evidence="2 4" id="KW-0238">DNA-binding</keyword>
<evidence type="ECO:0000256" key="3">
    <source>
        <dbReference type="ARBA" id="ARBA00023242"/>
    </source>
</evidence>
<feature type="DNA-binding region" description="HMG box" evidence="4">
    <location>
        <begin position="38"/>
        <end position="106"/>
    </location>
</feature>
<keyword evidence="8" id="KW-1185">Reference proteome</keyword>
<evidence type="ECO:0000259" key="6">
    <source>
        <dbReference type="PROSITE" id="PS50118"/>
    </source>
</evidence>
<dbReference type="GeneID" id="5895135"/>
<feature type="compositionally biased region" description="Basic residues" evidence="5">
    <location>
        <begin position="23"/>
        <end position="32"/>
    </location>
</feature>
<feature type="region of interest" description="Disordered" evidence="5">
    <location>
        <begin position="89"/>
        <end position="127"/>
    </location>
</feature>
<dbReference type="SUPFAM" id="SSF47095">
    <property type="entry name" value="HMG-box"/>
    <property type="match status" value="2"/>
</dbReference>
<dbReference type="EMBL" id="CH991575">
    <property type="protein sequence ID" value="EDQ85246.1"/>
    <property type="molecule type" value="Genomic_DNA"/>
</dbReference>
<evidence type="ECO:0000256" key="1">
    <source>
        <dbReference type="ARBA" id="ARBA00004123"/>
    </source>
</evidence>
<sequence>MDEHDYDDQYNEEEEEVHEAPRQKRPRQKRAKKDPNKPKNAQSAYMFFSQKVRPQFSKDNPDKKMTDVSKLIGAAWREMSDAAKKPYEEMARRDKQRYQHQMATYVPPPTRELGKRGKRRKDPDAPKKPLTAYFLYAADRRAALRAQNRNATVADIAKIIGAEWKDLSDAVKKPYQDRADRLKSQYQKEVELYKATR</sequence>
<protein>
    <recommendedName>
        <fullName evidence="6">HMG box domain-containing protein</fullName>
    </recommendedName>
</protein>
<evidence type="ECO:0000313" key="7">
    <source>
        <dbReference type="EMBL" id="EDQ85246.1"/>
    </source>
</evidence>
<evidence type="ECO:0000313" key="8">
    <source>
        <dbReference type="Proteomes" id="UP000001357"/>
    </source>
</evidence>
<dbReference type="Proteomes" id="UP000001357">
    <property type="component" value="Unassembled WGS sequence"/>
</dbReference>
<proteinExistence type="predicted"/>
<evidence type="ECO:0000256" key="5">
    <source>
        <dbReference type="SAM" id="MobiDB-lite"/>
    </source>
</evidence>
<gene>
    <name evidence="7" type="ORF">MONBRDRAFT_34324</name>
</gene>
<feature type="region of interest" description="Disordered" evidence="5">
    <location>
        <begin position="1"/>
        <end position="46"/>
    </location>
</feature>
<feature type="compositionally biased region" description="Acidic residues" evidence="5">
    <location>
        <begin position="1"/>
        <end position="17"/>
    </location>
</feature>
<dbReference type="OMA" id="DPAYENQ"/>
<evidence type="ECO:0000256" key="2">
    <source>
        <dbReference type="ARBA" id="ARBA00023125"/>
    </source>
</evidence>
<dbReference type="InParanoid" id="A9VAY7"/>
<dbReference type="eggNOG" id="KOG0381">
    <property type="taxonomic scope" value="Eukaryota"/>
</dbReference>